<dbReference type="SUPFAM" id="SSF81383">
    <property type="entry name" value="F-box domain"/>
    <property type="match status" value="1"/>
</dbReference>
<dbReference type="Gene3D" id="2.130.10.10">
    <property type="entry name" value="YVTN repeat-like/Quinoprotein amine dehydrogenase"/>
    <property type="match status" value="1"/>
</dbReference>
<gene>
    <name evidence="1" type="ORF">PV328_009452</name>
</gene>
<dbReference type="InterPro" id="IPR036322">
    <property type="entry name" value="WD40_repeat_dom_sf"/>
</dbReference>
<comment type="caution">
    <text evidence="1">The sequence shown here is derived from an EMBL/GenBank/DDBJ whole genome shotgun (WGS) entry which is preliminary data.</text>
</comment>
<accession>A0AA39C5V3</accession>
<proteinExistence type="predicted"/>
<evidence type="ECO:0000313" key="1">
    <source>
        <dbReference type="EMBL" id="KAK0158452.1"/>
    </source>
</evidence>
<organism evidence="1 2">
    <name type="scientific">Microctonus aethiopoides</name>
    <dbReference type="NCBI Taxonomy" id="144406"/>
    <lineage>
        <taxon>Eukaryota</taxon>
        <taxon>Metazoa</taxon>
        <taxon>Ecdysozoa</taxon>
        <taxon>Arthropoda</taxon>
        <taxon>Hexapoda</taxon>
        <taxon>Insecta</taxon>
        <taxon>Pterygota</taxon>
        <taxon>Neoptera</taxon>
        <taxon>Endopterygota</taxon>
        <taxon>Hymenoptera</taxon>
        <taxon>Apocrita</taxon>
        <taxon>Ichneumonoidea</taxon>
        <taxon>Braconidae</taxon>
        <taxon>Euphorinae</taxon>
        <taxon>Microctonus</taxon>
    </lineage>
</organism>
<dbReference type="SUPFAM" id="SSF50978">
    <property type="entry name" value="WD40 repeat-like"/>
    <property type="match status" value="1"/>
</dbReference>
<evidence type="ECO:0008006" key="3">
    <source>
        <dbReference type="Google" id="ProtNLM"/>
    </source>
</evidence>
<evidence type="ECO:0000313" key="2">
    <source>
        <dbReference type="Proteomes" id="UP001168990"/>
    </source>
</evidence>
<reference evidence="1" key="2">
    <citation type="submission" date="2023-03" db="EMBL/GenBank/DDBJ databases">
        <authorList>
            <person name="Inwood S.N."/>
            <person name="Skelly J.G."/>
            <person name="Guhlin J."/>
            <person name="Harrop T.W.R."/>
            <person name="Goldson S.G."/>
            <person name="Dearden P.K."/>
        </authorList>
    </citation>
    <scope>NUCLEOTIDE SEQUENCE</scope>
    <source>
        <strain evidence="1">Irish</strain>
        <tissue evidence="1">Whole body</tissue>
    </source>
</reference>
<dbReference type="Proteomes" id="UP001168990">
    <property type="component" value="Unassembled WGS sequence"/>
</dbReference>
<keyword evidence="2" id="KW-1185">Reference proteome</keyword>
<reference evidence="1" key="1">
    <citation type="journal article" date="2023" name="bioRxiv">
        <title>Scaffold-level genome assemblies of two parasitoid biocontrol wasps reveal the parthenogenesis mechanism and an associated novel virus.</title>
        <authorList>
            <person name="Inwood S."/>
            <person name="Skelly J."/>
            <person name="Guhlin J."/>
            <person name="Harrop T."/>
            <person name="Goldson S."/>
            <person name="Dearden P."/>
        </authorList>
    </citation>
    <scope>NUCLEOTIDE SEQUENCE</scope>
    <source>
        <strain evidence="1">Irish</strain>
        <tissue evidence="1">Whole body</tissue>
    </source>
</reference>
<dbReference type="InterPro" id="IPR015943">
    <property type="entry name" value="WD40/YVTN_repeat-like_dom_sf"/>
</dbReference>
<sequence length="446" mass="52948">MEIIKMDYCSEDNKMRNVENNVFPPEIWEMIFKKINNPVKLMNYQRVCKDWFKIIERILENHNKWMEICISHLSVEFIWRSIGKRFSTKIFKKDNLYDSCLKLKPTIWRDIYSLYRKWQRTVDVTHSIDSIKKFPSSLDYEKISCIATWDDILAVGSSEGFIYFCKIYDLKNIFYIADHKNYVKQIEFWCPDKQLMLISTCTDARLKFWNILERQEIETNEYFAYIISISTDHHCYCEYRGIITNYISNSWNINKDSEYELNLHWNQSVISLYSNKNAVCLSISSGKTIMECTIMTTSANKHDNSIIFLNHSTIVAQSDVPFRFMNQFYRWDDQLAIGLSDKFIAMNKIGTDDTWITYNVFEYLHGIVTSVIFHINILILGLDSGALHIFRANHEDKLQNLCFKTCRSKKIILDNEPIIKINITETQNEPFIIAVTERNIHIIRFF</sequence>
<name>A0AA39C5V3_9HYME</name>
<protein>
    <recommendedName>
        <fullName evidence="3">F-box domain-containing protein</fullName>
    </recommendedName>
</protein>
<dbReference type="AlphaFoldDB" id="A0AA39C5V3"/>
<dbReference type="EMBL" id="JAQQBS010001424">
    <property type="protein sequence ID" value="KAK0158452.1"/>
    <property type="molecule type" value="Genomic_DNA"/>
</dbReference>
<dbReference type="InterPro" id="IPR036047">
    <property type="entry name" value="F-box-like_dom_sf"/>
</dbReference>